<dbReference type="PANTHER" id="PTHR30408">
    <property type="entry name" value="TYPE-1 RESTRICTION ENZYME ECOKI SPECIFICITY PROTEIN"/>
    <property type="match status" value="1"/>
</dbReference>
<dbReference type="Pfam" id="PF01420">
    <property type="entry name" value="Methylase_S"/>
    <property type="match status" value="2"/>
</dbReference>
<evidence type="ECO:0000313" key="6">
    <source>
        <dbReference type="Proteomes" id="UP001203972"/>
    </source>
</evidence>
<name>A0AAP2URE5_CLOIN</name>
<comment type="caution">
    <text evidence="5">The sequence shown here is derived from an EMBL/GenBank/DDBJ whole genome shotgun (WGS) entry which is preliminary data.</text>
</comment>
<dbReference type="GO" id="GO:0016787">
    <property type="term" value="F:hydrolase activity"/>
    <property type="evidence" value="ECO:0007669"/>
    <property type="project" value="UniProtKB-KW"/>
</dbReference>
<dbReference type="Gene3D" id="3.90.220.20">
    <property type="entry name" value="DNA methylase specificity domains"/>
    <property type="match status" value="2"/>
</dbReference>
<comment type="similarity">
    <text evidence="1">Belongs to the type-I restriction system S methylase family.</text>
</comment>
<dbReference type="RefSeq" id="WP_009269227.1">
    <property type="nucleotide sequence ID" value="NZ_CAXSWJ010000018.1"/>
</dbReference>
<dbReference type="AlphaFoldDB" id="A0AAP2URE5"/>
<evidence type="ECO:0000313" key="5">
    <source>
        <dbReference type="EMBL" id="MCR0235129.1"/>
    </source>
</evidence>
<dbReference type="GO" id="GO:0009307">
    <property type="term" value="P:DNA restriction-modification system"/>
    <property type="evidence" value="ECO:0007669"/>
    <property type="project" value="UniProtKB-KW"/>
</dbReference>
<keyword evidence="3" id="KW-0238">DNA-binding</keyword>
<accession>A0AAP2URE5</accession>
<dbReference type="GO" id="GO:0004519">
    <property type="term" value="F:endonuclease activity"/>
    <property type="evidence" value="ECO:0007669"/>
    <property type="project" value="UniProtKB-KW"/>
</dbReference>
<dbReference type="EC" id="3.1.21.-" evidence="5"/>
<dbReference type="CDD" id="cd17278">
    <property type="entry name" value="RMtype1_S_LdeBORF1052P-TRD2-CR2"/>
    <property type="match status" value="1"/>
</dbReference>
<feature type="domain" description="Type I restriction modification DNA specificity" evidence="4">
    <location>
        <begin position="4"/>
        <end position="167"/>
    </location>
</feature>
<dbReference type="EMBL" id="JAKTMA010000051">
    <property type="protein sequence ID" value="MCR0235129.1"/>
    <property type="molecule type" value="Genomic_DNA"/>
</dbReference>
<reference evidence="5" key="1">
    <citation type="journal article" date="2022" name="Clin. Infect. Dis.">
        <title>Association between Clostridium innocuum and antibiotic-associated diarrhea in adults and children: A cross-sectional study and comparative genomics analysis.</title>
        <authorList>
            <person name="Cherny K.E."/>
            <person name="Muscat E.B."/>
            <person name="Balaji A."/>
            <person name="Mukherjee J."/>
            <person name="Ozer E.A."/>
            <person name="Angarone M.P."/>
            <person name="Hauser A.R."/>
            <person name="Sichel J.S."/>
            <person name="Amponsah E."/>
            <person name="Kociolek L.K."/>
        </authorList>
    </citation>
    <scope>NUCLEOTIDE SEQUENCE</scope>
    <source>
        <strain evidence="5">NU1-AC-029v</strain>
    </source>
</reference>
<dbReference type="InterPro" id="IPR052021">
    <property type="entry name" value="Type-I_RS_S_subunit"/>
</dbReference>
<feature type="domain" description="Type I restriction modification DNA specificity" evidence="4">
    <location>
        <begin position="188"/>
        <end position="380"/>
    </location>
</feature>
<protein>
    <submittedName>
        <fullName evidence="5">Restriction endonuclease subunit S</fullName>
        <ecNumber evidence="5">3.1.21.-</ecNumber>
    </submittedName>
</protein>
<dbReference type="GO" id="GO:0003677">
    <property type="term" value="F:DNA binding"/>
    <property type="evidence" value="ECO:0007669"/>
    <property type="project" value="UniProtKB-KW"/>
</dbReference>
<evidence type="ECO:0000259" key="4">
    <source>
        <dbReference type="Pfam" id="PF01420"/>
    </source>
</evidence>
<keyword evidence="5" id="KW-0378">Hydrolase</keyword>
<dbReference type="Proteomes" id="UP001203972">
    <property type="component" value="Unassembled WGS sequence"/>
</dbReference>
<keyword evidence="5" id="KW-0540">Nuclease</keyword>
<organism evidence="5 6">
    <name type="scientific">Clostridium innocuum</name>
    <dbReference type="NCBI Taxonomy" id="1522"/>
    <lineage>
        <taxon>Bacteria</taxon>
        <taxon>Bacillati</taxon>
        <taxon>Bacillota</taxon>
        <taxon>Clostridia</taxon>
        <taxon>Eubacteriales</taxon>
        <taxon>Clostridiaceae</taxon>
        <taxon>Clostridium</taxon>
    </lineage>
</organism>
<keyword evidence="5" id="KW-0255">Endonuclease</keyword>
<proteinExistence type="inferred from homology"/>
<dbReference type="SUPFAM" id="SSF116734">
    <property type="entry name" value="DNA methylase specificity domain"/>
    <property type="match status" value="2"/>
</dbReference>
<keyword evidence="2" id="KW-0680">Restriction system</keyword>
<evidence type="ECO:0000256" key="1">
    <source>
        <dbReference type="ARBA" id="ARBA00010923"/>
    </source>
</evidence>
<evidence type="ECO:0000256" key="3">
    <source>
        <dbReference type="ARBA" id="ARBA00023125"/>
    </source>
</evidence>
<gene>
    <name evidence="5" type="ORF">MKC95_20390</name>
</gene>
<evidence type="ECO:0000256" key="2">
    <source>
        <dbReference type="ARBA" id="ARBA00022747"/>
    </source>
</evidence>
<sequence>MKCKLEDICCFRKEKVEVENLNTQNYISTENMLSNKRGITGASSLPTVLLTQKYKKDDVLVSNIRPYFKKIWQAKYDGGCSNDVLVFVPDSNIDKDFLYYVLADDDFFTYSMATSKGTKMPRGDKVSIMQYEVPLFDLHTQKKIASILKSLDEKIELNNKINNNLEQQAQALFKSWFVDFEPFNGTMPSDWEIVPLEKIADFQNGYAFKSKELLNEPSPDCYQVFKQGHIARGGGFIPDGTKSWYPKSLASKLEKFVLKKGDILMAMTDMKDNVAILGNTAVMPLDNEYIVNQRVGHLRANGYKGVTYPFIYLLTNSTDFLVDLRSRANSGVQVNLSSSEIKASQTVLPSEEVNNAFSEITLPMFEIIINNQLENQRLAQLRDTLLPKLMSGELDVSDIEI</sequence>
<dbReference type="PANTHER" id="PTHR30408:SF13">
    <property type="entry name" value="TYPE I RESTRICTION ENZYME HINDI SPECIFICITY SUBUNIT"/>
    <property type="match status" value="1"/>
</dbReference>
<dbReference type="InterPro" id="IPR044946">
    <property type="entry name" value="Restrct_endonuc_typeI_TRD_sf"/>
</dbReference>
<dbReference type="InterPro" id="IPR000055">
    <property type="entry name" value="Restrct_endonuc_typeI_TRD"/>
</dbReference>